<sequence precursor="true">MHHSPDTRARLLSQVFAGSCVVALLAVAMAGNAIHAALTPQLERNARIGAAQAAEGIYRTFILPTIVGFGSVSLGNPVQRTRLESVTRAYAETFPGASLALVSADQPTVTLFKTGPEADALARDMADTDLTDASGTTPRVKTEARPWWYAVLYPGRATTTAWHPLPAFGKKDVAGTSGNLVVALRVPASGTTCRTQLALFGVVLIVTFAGGALLCLRGGRHTGR</sequence>
<geneLocation type="plasmid" evidence="2 3">
    <name>pDVUL01</name>
</geneLocation>
<dbReference type="RefSeq" id="WP_011787301.1">
    <property type="nucleotide sequence ID" value="NC_008741.1"/>
</dbReference>
<reference evidence="3" key="1">
    <citation type="journal article" date="2009" name="Environ. Microbiol.">
        <title>Contribution of mobile genetic elements to Desulfovibrio vulgaris genome plasticity.</title>
        <authorList>
            <person name="Walker C.B."/>
            <person name="Stolyar S."/>
            <person name="Chivian D."/>
            <person name="Pinel N."/>
            <person name="Gabster J.A."/>
            <person name="Dehal P.S."/>
            <person name="He Z."/>
            <person name="Yang Z.K."/>
            <person name="Yen H.C."/>
            <person name="Zhou J."/>
            <person name="Wall J.D."/>
            <person name="Hazen T.C."/>
            <person name="Arkin A.P."/>
            <person name="Stahl D.A."/>
        </authorList>
    </citation>
    <scope>NUCLEOTIDE SEQUENCE [LARGE SCALE GENOMIC DNA]</scope>
    <source>
        <strain evidence="3">DP4</strain>
    </source>
</reference>
<protein>
    <submittedName>
        <fullName evidence="2">Uncharacterized protein</fullName>
    </submittedName>
</protein>
<keyword evidence="1" id="KW-1133">Transmembrane helix</keyword>
<evidence type="ECO:0000256" key="1">
    <source>
        <dbReference type="SAM" id="Phobius"/>
    </source>
</evidence>
<dbReference type="HOGENOM" id="CLU_1233422_0_0_7"/>
<proteinExistence type="predicted"/>
<evidence type="ECO:0000313" key="2">
    <source>
        <dbReference type="EMBL" id="ABM30112.1"/>
    </source>
</evidence>
<keyword evidence="1" id="KW-0812">Transmembrane</keyword>
<evidence type="ECO:0000313" key="3">
    <source>
        <dbReference type="Proteomes" id="UP000009173"/>
    </source>
</evidence>
<organism evidence="2 3">
    <name type="scientific">Nitratidesulfovibrio vulgaris (strain DP4)</name>
    <name type="common">Desulfovibrio vulgaris</name>
    <dbReference type="NCBI Taxonomy" id="391774"/>
    <lineage>
        <taxon>Bacteria</taxon>
        <taxon>Pseudomonadati</taxon>
        <taxon>Thermodesulfobacteriota</taxon>
        <taxon>Desulfovibrionia</taxon>
        <taxon>Desulfovibrionales</taxon>
        <taxon>Desulfovibrionaceae</taxon>
        <taxon>Nitratidesulfovibrio</taxon>
    </lineage>
</organism>
<keyword evidence="1" id="KW-0472">Membrane</keyword>
<gene>
    <name evidence="2" type="ordered locus">Dvul_3101</name>
</gene>
<dbReference type="KEGG" id="dvl:Dvul_3101"/>
<name>A0A0H3ABW4_NITV4</name>
<keyword evidence="2" id="KW-0614">Plasmid</keyword>
<dbReference type="Proteomes" id="UP000009173">
    <property type="component" value="Plasmid pDVUL01"/>
</dbReference>
<dbReference type="AlphaFoldDB" id="A0A0H3ABW4"/>
<dbReference type="EMBL" id="CP000528">
    <property type="protein sequence ID" value="ABM30112.1"/>
    <property type="molecule type" value="Genomic_DNA"/>
</dbReference>
<accession>A0A0H3ABW4</accession>
<feature type="transmembrane region" description="Helical" evidence="1">
    <location>
        <begin position="197"/>
        <end position="216"/>
    </location>
</feature>